<sequence length="317" mass="34481">MSKQYTTDLEGDGGAGLSEEVFSSSVTSLNTAYSPAPAGDRHSRGPQGNTKQPLNNASSAVSISSSIRERPSVAGGSGGEEASPSPSTSSNAARHPQRVSVAGRGTPRSSASAAAGVATQETAEVSEKEKEEMDRETRLEIYLFVVRCISYPFYAKLPTDPVKRYLKVTKSHLTALKGRFQSFLNGELDIVGDEAFTNAVQSYYDIFLCSDRISTMVKGGGCSMHDFREVFRINIECRIQCLPDIEGLDKNNISSAWMVKFDQICRGGAGPSAAVQRLQVPQPEVIMSKEQLYDMFQNVLGVKKYEHQILFNALQVS</sequence>
<dbReference type="EMBL" id="UYSG01011639">
    <property type="protein sequence ID" value="VDL63173.1"/>
    <property type="molecule type" value="Genomic_DNA"/>
</dbReference>
<feature type="compositionally biased region" description="Low complexity" evidence="1">
    <location>
        <begin position="80"/>
        <end position="93"/>
    </location>
</feature>
<dbReference type="Proteomes" id="UP000274504">
    <property type="component" value="Unassembled WGS sequence"/>
</dbReference>
<reference evidence="4" key="1">
    <citation type="submission" date="2017-02" db="UniProtKB">
        <authorList>
            <consortium name="WormBaseParasite"/>
        </authorList>
    </citation>
    <scope>IDENTIFICATION</scope>
</reference>
<reference evidence="2 3" key="2">
    <citation type="submission" date="2018-11" db="EMBL/GenBank/DDBJ databases">
        <authorList>
            <consortium name="Pathogen Informatics"/>
        </authorList>
    </citation>
    <scope>NUCLEOTIDE SEQUENCE [LARGE SCALE GENOMIC DNA]</scope>
</reference>
<dbReference type="STRING" id="6216.A0A0R3SXA6"/>
<dbReference type="AlphaFoldDB" id="A0A0R3SXA6"/>
<evidence type="ECO:0000313" key="3">
    <source>
        <dbReference type="Proteomes" id="UP000274504"/>
    </source>
</evidence>
<gene>
    <name evidence="2" type="ORF">HDID_LOCUS10363</name>
</gene>
<feature type="region of interest" description="Disordered" evidence="1">
    <location>
        <begin position="1"/>
        <end position="132"/>
    </location>
</feature>
<dbReference type="GO" id="GO:1990504">
    <property type="term" value="P:dense core granule exocytosis"/>
    <property type="evidence" value="ECO:0007669"/>
    <property type="project" value="InterPro"/>
</dbReference>
<protein>
    <submittedName>
        <fullName evidence="4">Calcium-dependent secretion activator</fullName>
    </submittedName>
</protein>
<dbReference type="InterPro" id="IPR033227">
    <property type="entry name" value="CAPS"/>
</dbReference>
<dbReference type="WBParaSite" id="HDID_0001036501-mRNA-1">
    <property type="protein sequence ID" value="HDID_0001036501-mRNA-1"/>
    <property type="gene ID" value="HDID_0001036501"/>
</dbReference>
<evidence type="ECO:0000256" key="1">
    <source>
        <dbReference type="SAM" id="MobiDB-lite"/>
    </source>
</evidence>
<dbReference type="PANTHER" id="PTHR12166:SF8">
    <property type="entry name" value="CALCIUM-DEPENDENT SECRETION ACTIVATOR"/>
    <property type="match status" value="1"/>
</dbReference>
<feature type="compositionally biased region" description="Polar residues" evidence="1">
    <location>
        <begin position="46"/>
        <end position="56"/>
    </location>
</feature>
<dbReference type="GO" id="GO:0016079">
    <property type="term" value="P:synaptic vesicle exocytosis"/>
    <property type="evidence" value="ECO:0007669"/>
    <property type="project" value="InterPro"/>
</dbReference>
<name>A0A0R3SXA6_HYMDI</name>
<dbReference type="GO" id="GO:0098793">
    <property type="term" value="C:presynapse"/>
    <property type="evidence" value="ECO:0007669"/>
    <property type="project" value="GOC"/>
</dbReference>
<evidence type="ECO:0000313" key="2">
    <source>
        <dbReference type="EMBL" id="VDL63173.1"/>
    </source>
</evidence>
<feature type="compositionally biased region" description="Polar residues" evidence="1">
    <location>
        <begin position="21"/>
        <end position="33"/>
    </location>
</feature>
<accession>A0A0R3SXA6</accession>
<feature type="compositionally biased region" description="Low complexity" evidence="1">
    <location>
        <begin position="57"/>
        <end position="66"/>
    </location>
</feature>
<dbReference type="PANTHER" id="PTHR12166">
    <property type="entry name" value="CALCIUM-DEPENDENT SECRETION ACTIVATOR"/>
    <property type="match status" value="1"/>
</dbReference>
<evidence type="ECO:0000313" key="4">
    <source>
        <dbReference type="WBParaSite" id="HDID_0001036501-mRNA-1"/>
    </source>
</evidence>
<dbReference type="OrthoDB" id="10063282at2759"/>
<proteinExistence type="predicted"/>
<organism evidence="4">
    <name type="scientific">Hymenolepis diminuta</name>
    <name type="common">Rat tapeworm</name>
    <dbReference type="NCBI Taxonomy" id="6216"/>
    <lineage>
        <taxon>Eukaryota</taxon>
        <taxon>Metazoa</taxon>
        <taxon>Spiralia</taxon>
        <taxon>Lophotrochozoa</taxon>
        <taxon>Platyhelminthes</taxon>
        <taxon>Cestoda</taxon>
        <taxon>Eucestoda</taxon>
        <taxon>Cyclophyllidea</taxon>
        <taxon>Hymenolepididae</taxon>
        <taxon>Hymenolepis</taxon>
    </lineage>
</organism>